<accession>A0A9W4D9N6</accession>
<dbReference type="AlphaFoldDB" id="A0A9W4D9N6"/>
<reference evidence="1" key="1">
    <citation type="submission" date="2020-10" db="EMBL/GenBank/DDBJ databases">
        <authorList>
            <person name="Muller C M."/>
        </authorList>
    </citation>
    <scope>NUCLEOTIDE SEQUENCE</scope>
    <source>
        <strain evidence="1">THUN-12</strain>
    </source>
</reference>
<evidence type="ECO:0000313" key="1">
    <source>
        <dbReference type="EMBL" id="CAD6506584.1"/>
    </source>
</evidence>
<comment type="caution">
    <text evidence="1">The sequence shown here is derived from an EMBL/GenBank/DDBJ whole genome shotgun (WGS) entry which is preliminary data.</text>
</comment>
<gene>
    <name evidence="1" type="ORF">BGTH12_LOCUS7942</name>
</gene>
<proteinExistence type="predicted"/>
<sequence length="122" mass="14015">MIPEVPMGKNTGHIESARHQKVESKLLTWFRKSMNIPSSKSTREMQSVGNHVYTCQTNKRQNIGLVIWVKVWRNNRASASRLCIALRTSPNPSQIDAPGDDVDKHLQFSTVRIMHMQAYKLR</sequence>
<organism evidence="1 2">
    <name type="scientific">Blumeria graminis f. sp. triticale</name>
    <dbReference type="NCBI Taxonomy" id="1689686"/>
    <lineage>
        <taxon>Eukaryota</taxon>
        <taxon>Fungi</taxon>
        <taxon>Dikarya</taxon>
        <taxon>Ascomycota</taxon>
        <taxon>Pezizomycotina</taxon>
        <taxon>Leotiomycetes</taxon>
        <taxon>Erysiphales</taxon>
        <taxon>Erysiphaceae</taxon>
        <taxon>Blumeria</taxon>
    </lineage>
</organism>
<dbReference type="EMBL" id="CAJHIT010000011">
    <property type="protein sequence ID" value="CAD6506584.1"/>
    <property type="molecule type" value="Genomic_DNA"/>
</dbReference>
<dbReference type="Proteomes" id="UP000683417">
    <property type="component" value="Unassembled WGS sequence"/>
</dbReference>
<protein>
    <submittedName>
        <fullName evidence="1">BgTH12-07810</fullName>
    </submittedName>
</protein>
<evidence type="ECO:0000313" key="2">
    <source>
        <dbReference type="Proteomes" id="UP000683417"/>
    </source>
</evidence>
<name>A0A9W4D9N6_BLUGR</name>